<feature type="region of interest" description="Disordered" evidence="7">
    <location>
        <begin position="13"/>
        <end position="70"/>
    </location>
</feature>
<dbReference type="GO" id="GO:0015297">
    <property type="term" value="F:antiporter activity"/>
    <property type="evidence" value="ECO:0007669"/>
    <property type="project" value="InterPro"/>
</dbReference>
<sequence length="565" mass="60318">MSSTPHVCAVTFIDGATKPNPKSHSYTDTRERARPETKHHSSLPRFTPARTSPSLPPLLGRAPPLLSLGNDSKHRLASQERGADMAIPLQAKKQQENGSKGGQGSDVDGGDDNPSAAEELRELWRMAAPITALNCVVYLRAMVSVLCLGRLGPLDLAGGALAIGLTNITGHSVLFGLASGLEPLCAQAYGSRNYDLLTLSLHRAVLLLAIAAVPIALLWLNVGPILVALGQDPAISASAAAYAAWALPDLAALAVLQPLRVYLRSQGITKPMAACSAAAVALHIPLNFLLVFRMGFGVRGVAAAQALTNTNMVLFLLAYVRWAGACDDTWRGFARPAAVASGLGGLVRLAVPSCIGVCLEWWWYEVVTVLAGYLQNPTAAVGAAGVLIQTTSLMYTVPMALAACVSTRVRWATSWAPGSRGVRGWRRRWRCGARRAWAWRTWRGRRRSARSGCRCSRGSRRWCFWRRRPCRCWGCASWATARRPRGAACCAARPGPPWAPASTCSPSTSSARPWRCCWRSGPGRGPGSAGCGTGCCPRRPPAWPWCWSPSCGAPTGASRPCARGG</sequence>
<dbReference type="Gramene" id="AET5Gv21161800.1">
    <property type="protein sequence ID" value="AET5Gv21161800.1"/>
    <property type="gene ID" value="AET5Gv21161800"/>
</dbReference>
<keyword evidence="4 6" id="KW-1133">Transmembrane helix</keyword>
<feature type="transmembrane region" description="Helical" evidence="6">
    <location>
        <begin position="302"/>
        <end position="322"/>
    </location>
</feature>
<reference evidence="8" key="3">
    <citation type="journal article" date="2017" name="Nature">
        <title>Genome sequence of the progenitor of the wheat D genome Aegilops tauschii.</title>
        <authorList>
            <person name="Luo M.C."/>
            <person name="Gu Y.Q."/>
            <person name="Puiu D."/>
            <person name="Wang H."/>
            <person name="Twardziok S.O."/>
            <person name="Deal K.R."/>
            <person name="Huo N."/>
            <person name="Zhu T."/>
            <person name="Wang L."/>
            <person name="Wang Y."/>
            <person name="McGuire P.E."/>
            <person name="Liu S."/>
            <person name="Long H."/>
            <person name="Ramasamy R.K."/>
            <person name="Rodriguez J.C."/>
            <person name="Van S.L."/>
            <person name="Yuan L."/>
            <person name="Wang Z."/>
            <person name="Xia Z."/>
            <person name="Xiao L."/>
            <person name="Anderson O.D."/>
            <person name="Ouyang S."/>
            <person name="Liang Y."/>
            <person name="Zimin A.V."/>
            <person name="Pertea G."/>
            <person name="Qi P."/>
            <person name="Bennetzen J.L."/>
            <person name="Dai X."/>
            <person name="Dawson M.W."/>
            <person name="Muller H.G."/>
            <person name="Kugler K."/>
            <person name="Rivarola-Duarte L."/>
            <person name="Spannagl M."/>
            <person name="Mayer K.F.X."/>
            <person name="Lu F.H."/>
            <person name="Bevan M.W."/>
            <person name="Leroy P."/>
            <person name="Li P."/>
            <person name="You F.M."/>
            <person name="Sun Q."/>
            <person name="Liu Z."/>
            <person name="Lyons E."/>
            <person name="Wicker T."/>
            <person name="Salzberg S.L."/>
            <person name="Devos K.M."/>
            <person name="Dvorak J."/>
        </authorList>
    </citation>
    <scope>NUCLEOTIDE SEQUENCE [LARGE SCALE GENOMIC DNA]</scope>
    <source>
        <strain evidence="8">cv. AL8/78</strain>
    </source>
</reference>
<reference evidence="8" key="5">
    <citation type="journal article" date="2021" name="G3 (Bethesda)">
        <title>Aegilops tauschii genome assembly Aet v5.0 features greater sequence contiguity and improved annotation.</title>
        <authorList>
            <person name="Wang L."/>
            <person name="Zhu T."/>
            <person name="Rodriguez J.C."/>
            <person name="Deal K.R."/>
            <person name="Dubcovsky J."/>
            <person name="McGuire P.E."/>
            <person name="Lux T."/>
            <person name="Spannagl M."/>
            <person name="Mayer K.F.X."/>
            <person name="Baldrich P."/>
            <person name="Meyers B.C."/>
            <person name="Huo N."/>
            <person name="Gu Y.Q."/>
            <person name="Zhou H."/>
            <person name="Devos K.M."/>
            <person name="Bennetzen J.L."/>
            <person name="Unver T."/>
            <person name="Budak H."/>
            <person name="Gulick P.J."/>
            <person name="Galiba G."/>
            <person name="Kalapos B."/>
            <person name="Nelson D.R."/>
            <person name="Li P."/>
            <person name="You F.M."/>
            <person name="Luo M.C."/>
            <person name="Dvorak J."/>
        </authorList>
    </citation>
    <scope>NUCLEOTIDE SEQUENCE [LARGE SCALE GENOMIC DNA]</scope>
    <source>
        <strain evidence="8">cv. AL8/78</strain>
    </source>
</reference>
<feature type="transmembrane region" description="Helical" evidence="6">
    <location>
        <begin position="384"/>
        <end position="405"/>
    </location>
</feature>
<feature type="transmembrane region" description="Helical" evidence="6">
    <location>
        <begin position="201"/>
        <end position="222"/>
    </location>
</feature>
<keyword evidence="5 6" id="KW-0472">Membrane</keyword>
<accession>A0A453MET8</accession>
<reference evidence="9" key="2">
    <citation type="journal article" date="2017" name="Nat. Plants">
        <title>The Aegilops tauschii genome reveals multiple impacts of transposons.</title>
        <authorList>
            <person name="Zhao G."/>
            <person name="Zou C."/>
            <person name="Li K."/>
            <person name="Wang K."/>
            <person name="Li T."/>
            <person name="Gao L."/>
            <person name="Zhang X."/>
            <person name="Wang H."/>
            <person name="Yang Z."/>
            <person name="Liu X."/>
            <person name="Jiang W."/>
            <person name="Mao L."/>
            <person name="Kong X."/>
            <person name="Jiao Y."/>
            <person name="Jia J."/>
        </authorList>
    </citation>
    <scope>NUCLEOTIDE SEQUENCE [LARGE SCALE GENOMIC DNA]</scope>
    <source>
        <strain evidence="9">cv. AL8/78</strain>
    </source>
</reference>
<dbReference type="Pfam" id="PF01554">
    <property type="entry name" value="MatE"/>
    <property type="match status" value="2"/>
</dbReference>
<dbReference type="GO" id="GO:1990961">
    <property type="term" value="P:xenobiotic detoxification by transmembrane export across the plasma membrane"/>
    <property type="evidence" value="ECO:0007669"/>
    <property type="project" value="InterPro"/>
</dbReference>
<comment type="caution">
    <text evidence="6">Lacks conserved residue(s) required for the propagation of feature annotation.</text>
</comment>
<feature type="transmembrane region" description="Helical" evidence="6">
    <location>
        <begin position="234"/>
        <end position="256"/>
    </location>
</feature>
<evidence type="ECO:0000256" key="3">
    <source>
        <dbReference type="ARBA" id="ARBA00022692"/>
    </source>
</evidence>
<dbReference type="InterPro" id="IPR045069">
    <property type="entry name" value="MATE_euk"/>
</dbReference>
<dbReference type="AlphaFoldDB" id="A0A453MET8"/>
<name>A0A453MET8_AEGTS</name>
<evidence type="ECO:0000313" key="8">
    <source>
        <dbReference type="EnsemblPlants" id="AET5Gv21161800.1"/>
    </source>
</evidence>
<evidence type="ECO:0000256" key="6">
    <source>
        <dbReference type="RuleBase" id="RU004914"/>
    </source>
</evidence>
<evidence type="ECO:0000256" key="1">
    <source>
        <dbReference type="ARBA" id="ARBA00004141"/>
    </source>
</evidence>
<reference evidence="8" key="4">
    <citation type="submission" date="2019-03" db="UniProtKB">
        <authorList>
            <consortium name="EnsemblPlants"/>
        </authorList>
    </citation>
    <scope>IDENTIFICATION</scope>
</reference>
<dbReference type="InterPro" id="IPR002528">
    <property type="entry name" value="MATE_fam"/>
</dbReference>
<feature type="transmembrane region" description="Helical" evidence="6">
    <location>
        <begin position="130"/>
        <end position="151"/>
    </location>
</feature>
<dbReference type="CDD" id="cd13132">
    <property type="entry name" value="MATE_eukaryotic"/>
    <property type="match status" value="1"/>
</dbReference>
<organism evidence="8 9">
    <name type="scientific">Aegilops tauschii subsp. strangulata</name>
    <name type="common">Goatgrass</name>
    <dbReference type="NCBI Taxonomy" id="200361"/>
    <lineage>
        <taxon>Eukaryota</taxon>
        <taxon>Viridiplantae</taxon>
        <taxon>Streptophyta</taxon>
        <taxon>Embryophyta</taxon>
        <taxon>Tracheophyta</taxon>
        <taxon>Spermatophyta</taxon>
        <taxon>Magnoliopsida</taxon>
        <taxon>Liliopsida</taxon>
        <taxon>Poales</taxon>
        <taxon>Poaceae</taxon>
        <taxon>BOP clade</taxon>
        <taxon>Pooideae</taxon>
        <taxon>Triticodae</taxon>
        <taxon>Triticeae</taxon>
        <taxon>Triticinae</taxon>
        <taxon>Aegilops</taxon>
    </lineage>
</organism>
<keyword evidence="3 6" id="KW-0812">Transmembrane</keyword>
<evidence type="ECO:0000256" key="2">
    <source>
        <dbReference type="ARBA" id="ARBA00010199"/>
    </source>
</evidence>
<dbReference type="GO" id="GO:0042910">
    <property type="term" value="F:xenobiotic transmembrane transporter activity"/>
    <property type="evidence" value="ECO:0007669"/>
    <property type="project" value="InterPro"/>
</dbReference>
<evidence type="ECO:0000256" key="5">
    <source>
        <dbReference type="ARBA" id="ARBA00023136"/>
    </source>
</evidence>
<dbReference type="PANTHER" id="PTHR11206">
    <property type="entry name" value="MULTIDRUG RESISTANCE PROTEIN"/>
    <property type="match status" value="1"/>
</dbReference>
<dbReference type="EnsemblPlants" id="AET5Gv21161800.1">
    <property type="protein sequence ID" value="AET5Gv21161800.1"/>
    <property type="gene ID" value="AET5Gv21161800"/>
</dbReference>
<reference evidence="9" key="1">
    <citation type="journal article" date="2014" name="Science">
        <title>Ancient hybridizations among the ancestral genomes of bread wheat.</title>
        <authorList>
            <consortium name="International Wheat Genome Sequencing Consortium,"/>
            <person name="Marcussen T."/>
            <person name="Sandve S.R."/>
            <person name="Heier L."/>
            <person name="Spannagl M."/>
            <person name="Pfeifer M."/>
            <person name="Jakobsen K.S."/>
            <person name="Wulff B.B."/>
            <person name="Steuernagel B."/>
            <person name="Mayer K.F."/>
            <person name="Olsen O.A."/>
        </authorList>
    </citation>
    <scope>NUCLEOTIDE SEQUENCE [LARGE SCALE GENOMIC DNA]</scope>
    <source>
        <strain evidence="9">cv. AL8/78</strain>
    </source>
</reference>
<evidence type="ECO:0000313" key="9">
    <source>
        <dbReference type="Proteomes" id="UP000015105"/>
    </source>
</evidence>
<feature type="transmembrane region" description="Helical" evidence="6">
    <location>
        <begin position="157"/>
        <end position="181"/>
    </location>
</feature>
<feature type="compositionally biased region" description="Low complexity" evidence="7">
    <location>
        <begin position="57"/>
        <end position="68"/>
    </location>
</feature>
<protein>
    <recommendedName>
        <fullName evidence="6">Protein DETOXIFICATION</fullName>
    </recommendedName>
    <alternativeName>
        <fullName evidence="6">Multidrug and toxic compound extrusion protein</fullName>
    </alternativeName>
</protein>
<feature type="transmembrane region" description="Helical" evidence="6">
    <location>
        <begin position="277"/>
        <end position="296"/>
    </location>
</feature>
<feature type="transmembrane region" description="Helical" evidence="6">
    <location>
        <begin position="343"/>
        <end position="364"/>
    </location>
</feature>
<dbReference type="GO" id="GO:0016020">
    <property type="term" value="C:membrane"/>
    <property type="evidence" value="ECO:0007669"/>
    <property type="project" value="UniProtKB-SubCell"/>
</dbReference>
<feature type="region of interest" description="Disordered" evidence="7">
    <location>
        <begin position="90"/>
        <end position="115"/>
    </location>
</feature>
<dbReference type="Proteomes" id="UP000015105">
    <property type="component" value="Chromosome 5D"/>
</dbReference>
<evidence type="ECO:0000256" key="7">
    <source>
        <dbReference type="SAM" id="MobiDB-lite"/>
    </source>
</evidence>
<comment type="similarity">
    <text evidence="2 6">Belongs to the multi antimicrobial extrusion (MATE) (TC 2.A.66.1) family.</text>
</comment>
<comment type="subcellular location">
    <subcellularLocation>
        <location evidence="1">Membrane</location>
        <topology evidence="1">Multi-pass membrane protein</topology>
    </subcellularLocation>
</comment>
<evidence type="ECO:0000256" key="4">
    <source>
        <dbReference type="ARBA" id="ARBA00022989"/>
    </source>
</evidence>
<proteinExistence type="inferred from homology"/>
<feature type="compositionally biased region" description="Basic and acidic residues" evidence="7">
    <location>
        <begin position="25"/>
        <end position="39"/>
    </location>
</feature>
<keyword evidence="9" id="KW-1185">Reference proteome</keyword>